<keyword evidence="2" id="KW-1185">Reference proteome</keyword>
<dbReference type="SUPFAM" id="SSF52540">
    <property type="entry name" value="P-loop containing nucleoside triphosphate hydrolases"/>
    <property type="match status" value="1"/>
</dbReference>
<evidence type="ECO:0008006" key="3">
    <source>
        <dbReference type="Google" id="ProtNLM"/>
    </source>
</evidence>
<comment type="caution">
    <text evidence="1">The sequence shown here is derived from an EMBL/GenBank/DDBJ whole genome shotgun (WGS) entry which is preliminary data.</text>
</comment>
<proteinExistence type="predicted"/>
<dbReference type="RefSeq" id="WP_189482762.1">
    <property type="nucleotide sequence ID" value="NZ_BMYR01000007.1"/>
</dbReference>
<name>A0ABQ2WLK1_9ALTE</name>
<protein>
    <recommendedName>
        <fullName evidence="3">Sulfotransferase family protein</fullName>
    </recommendedName>
</protein>
<dbReference type="Proteomes" id="UP000634667">
    <property type="component" value="Unassembled WGS sequence"/>
</dbReference>
<dbReference type="EMBL" id="BMYR01000007">
    <property type="protein sequence ID" value="GGW62706.1"/>
    <property type="molecule type" value="Genomic_DNA"/>
</dbReference>
<evidence type="ECO:0000313" key="1">
    <source>
        <dbReference type="EMBL" id="GGW62706.1"/>
    </source>
</evidence>
<dbReference type="InterPro" id="IPR027417">
    <property type="entry name" value="P-loop_NTPase"/>
</dbReference>
<dbReference type="Gene3D" id="3.40.50.300">
    <property type="entry name" value="P-loop containing nucleotide triphosphate hydrolases"/>
    <property type="match status" value="1"/>
</dbReference>
<gene>
    <name evidence="1" type="ORF">GCM10008111_18340</name>
</gene>
<accession>A0ABQ2WLK1</accession>
<evidence type="ECO:0000313" key="2">
    <source>
        <dbReference type="Proteomes" id="UP000634667"/>
    </source>
</evidence>
<sequence>MENFIHLITLLKQPSLIKNYKPIILLSHMRANTSLIGHILGSNSEINGYYEQHIGYYSWKSLIRQKLLYCKQHDLKEKSKYMFDKVLHNEHFVSPTLLNNRHAKVLISIRKPETTIPSIIKLYQKVDPSHVFSTLEGAADYYIARLQYLVTISKQLNNYFYYDAEQLRDNTTECLAGITDYLKLTTPLSPEFKTQKLTGVGNAGDHSGNLNSAKVKKVTTDYSEYDLTQIDIKSINSLYEDTLSQLKSNA</sequence>
<organism evidence="1 2">
    <name type="scientific">Alishewanella tabrizica</name>
    <dbReference type="NCBI Taxonomy" id="671278"/>
    <lineage>
        <taxon>Bacteria</taxon>
        <taxon>Pseudomonadati</taxon>
        <taxon>Pseudomonadota</taxon>
        <taxon>Gammaproteobacteria</taxon>
        <taxon>Alteromonadales</taxon>
        <taxon>Alteromonadaceae</taxon>
        <taxon>Alishewanella</taxon>
    </lineage>
</organism>
<reference evidence="2" key="1">
    <citation type="journal article" date="2019" name="Int. J. Syst. Evol. Microbiol.">
        <title>The Global Catalogue of Microorganisms (GCM) 10K type strain sequencing project: providing services to taxonomists for standard genome sequencing and annotation.</title>
        <authorList>
            <consortium name="The Broad Institute Genomics Platform"/>
            <consortium name="The Broad Institute Genome Sequencing Center for Infectious Disease"/>
            <person name="Wu L."/>
            <person name="Ma J."/>
        </authorList>
    </citation>
    <scope>NUCLEOTIDE SEQUENCE [LARGE SCALE GENOMIC DNA]</scope>
    <source>
        <strain evidence="2">KCTC 23723</strain>
    </source>
</reference>